<proteinExistence type="predicted"/>
<name>A0A074LPA1_9BACT</name>
<dbReference type="PANTHER" id="PTHR43329">
    <property type="entry name" value="EPOXIDE HYDROLASE"/>
    <property type="match status" value="1"/>
</dbReference>
<dbReference type="GO" id="GO:0016787">
    <property type="term" value="F:hydrolase activity"/>
    <property type="evidence" value="ECO:0007669"/>
    <property type="project" value="UniProtKB-KW"/>
</dbReference>
<feature type="domain" description="AB hydrolase-1" evidence="2">
    <location>
        <begin position="27"/>
        <end position="270"/>
    </location>
</feature>
<keyword evidence="1 3" id="KW-0378">Hydrolase</keyword>
<accession>A0A074LPA1</accession>
<dbReference type="PRINTS" id="PR00412">
    <property type="entry name" value="EPOXHYDRLASE"/>
</dbReference>
<dbReference type="PRINTS" id="PR00111">
    <property type="entry name" value="ABHYDROLASE"/>
</dbReference>
<gene>
    <name evidence="3" type="ORF">EL17_22210</name>
</gene>
<dbReference type="InterPro" id="IPR000639">
    <property type="entry name" value="Epox_hydrolase-like"/>
</dbReference>
<sequence>MQISYKFHKVNGIKLHVLHAGEQHKKVVILLHGFPEYHQGWKNQIPFLVDLGYHVIVPDQRGYGESDKPKGVKSYILAELIEDIVQLIDNVTQDKITLIGHDWGGGVAWTLAQQHTERIHKLVILNMPHIQVMKDTLKTNSEQRKKSWYAAVFQLPLLPEIVIGLSNYKLLTMSLQKTSRKNTFSDLDLADYKNQWERNGSLTSMLNWYRAFFFNKLNFDKEITIPTLIIWGAKDSALAVEMAYDSIEKCTNGKLVVLDHLTHWLHHEDPKTVNAVIGDFVLE</sequence>
<keyword evidence="4" id="KW-1185">Reference proteome</keyword>
<dbReference type="STRING" id="1048983.EL17_22210"/>
<dbReference type="Pfam" id="PF00561">
    <property type="entry name" value="Abhydrolase_1"/>
    <property type="match status" value="1"/>
</dbReference>
<organism evidence="3 4">
    <name type="scientific">Anditalea andensis</name>
    <dbReference type="NCBI Taxonomy" id="1048983"/>
    <lineage>
        <taxon>Bacteria</taxon>
        <taxon>Pseudomonadati</taxon>
        <taxon>Bacteroidota</taxon>
        <taxon>Cytophagia</taxon>
        <taxon>Cytophagales</taxon>
        <taxon>Cytophagaceae</taxon>
        <taxon>Anditalea</taxon>
    </lineage>
</organism>
<evidence type="ECO:0000313" key="3">
    <source>
        <dbReference type="EMBL" id="KEO75742.1"/>
    </source>
</evidence>
<dbReference type="EMBL" id="JMIH01000004">
    <property type="protein sequence ID" value="KEO75742.1"/>
    <property type="molecule type" value="Genomic_DNA"/>
</dbReference>
<dbReference type="InterPro" id="IPR000073">
    <property type="entry name" value="AB_hydrolase_1"/>
</dbReference>
<dbReference type="eggNOG" id="COG2267">
    <property type="taxonomic scope" value="Bacteria"/>
</dbReference>
<dbReference type="OrthoDB" id="9773293at2"/>
<reference evidence="3 4" key="1">
    <citation type="submission" date="2014-04" db="EMBL/GenBank/DDBJ databases">
        <title>Characterization and application of a salt tolerant electro-active bacterium.</title>
        <authorList>
            <person name="Yang L."/>
            <person name="Wei S."/>
            <person name="Tay Q.X.M."/>
        </authorList>
    </citation>
    <scope>NUCLEOTIDE SEQUENCE [LARGE SCALE GENOMIC DNA]</scope>
    <source>
        <strain evidence="3 4">LY1</strain>
    </source>
</reference>
<dbReference type="InterPro" id="IPR029058">
    <property type="entry name" value="AB_hydrolase_fold"/>
</dbReference>
<dbReference type="Gene3D" id="3.40.50.1820">
    <property type="entry name" value="alpha/beta hydrolase"/>
    <property type="match status" value="1"/>
</dbReference>
<dbReference type="SUPFAM" id="SSF53474">
    <property type="entry name" value="alpha/beta-Hydrolases"/>
    <property type="match status" value="1"/>
</dbReference>
<dbReference type="AlphaFoldDB" id="A0A074LPA1"/>
<dbReference type="RefSeq" id="WP_035068623.1">
    <property type="nucleotide sequence ID" value="NZ_JMIH01000004.1"/>
</dbReference>
<evidence type="ECO:0000256" key="1">
    <source>
        <dbReference type="ARBA" id="ARBA00022801"/>
    </source>
</evidence>
<dbReference type="Proteomes" id="UP000027821">
    <property type="component" value="Unassembled WGS sequence"/>
</dbReference>
<evidence type="ECO:0000259" key="2">
    <source>
        <dbReference type="Pfam" id="PF00561"/>
    </source>
</evidence>
<evidence type="ECO:0000313" key="4">
    <source>
        <dbReference type="Proteomes" id="UP000027821"/>
    </source>
</evidence>
<protein>
    <submittedName>
        <fullName evidence="3">Alpha/beta hydrolase</fullName>
    </submittedName>
</protein>
<comment type="caution">
    <text evidence="3">The sequence shown here is derived from an EMBL/GenBank/DDBJ whole genome shotgun (WGS) entry which is preliminary data.</text>
</comment>